<feature type="compositionally biased region" description="Basic residues" evidence="5">
    <location>
        <begin position="24"/>
        <end position="35"/>
    </location>
</feature>
<dbReference type="Proteomes" id="UP000274504">
    <property type="component" value="Unassembled WGS sequence"/>
</dbReference>
<evidence type="ECO:0000313" key="9">
    <source>
        <dbReference type="WBParaSite" id="HDID_0000927401-mRNA-1"/>
    </source>
</evidence>
<feature type="region of interest" description="Disordered" evidence="5">
    <location>
        <begin position="1"/>
        <end position="60"/>
    </location>
</feature>
<dbReference type="GO" id="GO:0003729">
    <property type="term" value="F:mRNA binding"/>
    <property type="evidence" value="ECO:0007669"/>
    <property type="project" value="TreeGrafter"/>
</dbReference>
<dbReference type="InterPro" id="IPR051945">
    <property type="entry name" value="RRM_MRD1_RNA_proc_ribogen"/>
</dbReference>
<evidence type="ECO:0000313" key="8">
    <source>
        <dbReference type="Proteomes" id="UP000274504"/>
    </source>
</evidence>
<dbReference type="InterPro" id="IPR000504">
    <property type="entry name" value="RRM_dom"/>
</dbReference>
<feature type="compositionally biased region" description="Basic and acidic residues" evidence="5">
    <location>
        <begin position="13"/>
        <end position="23"/>
    </location>
</feature>
<feature type="compositionally biased region" description="Basic and acidic residues" evidence="5">
    <location>
        <begin position="337"/>
        <end position="356"/>
    </location>
</feature>
<organism evidence="9">
    <name type="scientific">Hymenolepis diminuta</name>
    <name type="common">Rat tapeworm</name>
    <dbReference type="NCBI Taxonomy" id="6216"/>
    <lineage>
        <taxon>Eukaryota</taxon>
        <taxon>Metazoa</taxon>
        <taxon>Spiralia</taxon>
        <taxon>Lophotrochozoa</taxon>
        <taxon>Platyhelminthes</taxon>
        <taxon>Cestoda</taxon>
        <taxon>Eucestoda</taxon>
        <taxon>Cyclophyllidea</taxon>
        <taxon>Hymenolepididae</taxon>
        <taxon>Hymenolepis</taxon>
    </lineage>
</organism>
<dbReference type="Pfam" id="PF00076">
    <property type="entry name" value="RRM_1"/>
    <property type="match status" value="2"/>
</dbReference>
<dbReference type="OrthoDB" id="167718at2759"/>
<name>A0A0R3SUS7_HYMDI</name>
<gene>
    <name evidence="7" type="ORF">HDID_LOCUS9272</name>
</gene>
<feature type="compositionally biased region" description="Basic and acidic residues" evidence="5">
    <location>
        <begin position="36"/>
        <end position="49"/>
    </location>
</feature>
<accession>A0A0R3SUS7</accession>
<evidence type="ECO:0000259" key="6">
    <source>
        <dbReference type="PROSITE" id="PS50102"/>
    </source>
</evidence>
<dbReference type="InterPro" id="IPR035979">
    <property type="entry name" value="RBD_domain_sf"/>
</dbReference>
<dbReference type="CDD" id="cd00590">
    <property type="entry name" value="RRM_SF"/>
    <property type="match status" value="2"/>
</dbReference>
<evidence type="ECO:0000313" key="7">
    <source>
        <dbReference type="EMBL" id="VDL61590.1"/>
    </source>
</evidence>
<dbReference type="AlphaFoldDB" id="A0A0R3SUS7"/>
<dbReference type="WBParaSite" id="HDID_0000927401-mRNA-1">
    <property type="protein sequence ID" value="HDID_0000927401-mRNA-1"/>
    <property type="gene ID" value="HDID_0000927401"/>
</dbReference>
<keyword evidence="2 4" id="KW-0694">RNA-binding</keyword>
<evidence type="ECO:0000256" key="5">
    <source>
        <dbReference type="SAM" id="MobiDB-lite"/>
    </source>
</evidence>
<dbReference type="STRING" id="6216.A0A0R3SUS7"/>
<dbReference type="PROSITE" id="PS50102">
    <property type="entry name" value="RRM"/>
    <property type="match status" value="1"/>
</dbReference>
<feature type="domain" description="RRM" evidence="6">
    <location>
        <begin position="184"/>
        <end position="258"/>
    </location>
</feature>
<dbReference type="GO" id="GO:0005634">
    <property type="term" value="C:nucleus"/>
    <property type="evidence" value="ECO:0007669"/>
    <property type="project" value="UniProtKB-SubCell"/>
</dbReference>
<reference evidence="9" key="1">
    <citation type="submission" date="2017-02" db="UniProtKB">
        <authorList>
            <consortium name="WormBaseParasite"/>
        </authorList>
    </citation>
    <scope>IDENTIFICATION</scope>
</reference>
<dbReference type="SMART" id="SM00360">
    <property type="entry name" value="RRM"/>
    <property type="match status" value="2"/>
</dbReference>
<feature type="compositionally biased region" description="Basic and acidic residues" evidence="5">
    <location>
        <begin position="264"/>
        <end position="277"/>
    </location>
</feature>
<feature type="compositionally biased region" description="Basic and acidic residues" evidence="5">
    <location>
        <begin position="285"/>
        <end position="302"/>
    </location>
</feature>
<evidence type="ECO:0000256" key="2">
    <source>
        <dbReference type="ARBA" id="ARBA00022884"/>
    </source>
</evidence>
<protein>
    <submittedName>
        <fullName evidence="9">RRM domain-containing protein</fullName>
    </submittedName>
</protein>
<evidence type="ECO:0000256" key="3">
    <source>
        <dbReference type="ARBA" id="ARBA00023242"/>
    </source>
</evidence>
<reference evidence="7 8" key="2">
    <citation type="submission" date="2018-11" db="EMBL/GenBank/DDBJ databases">
        <authorList>
            <consortium name="Pathogen Informatics"/>
        </authorList>
    </citation>
    <scope>NUCLEOTIDE SEQUENCE [LARGE SCALE GENOMIC DNA]</scope>
</reference>
<keyword evidence="3" id="KW-0539">Nucleus</keyword>
<sequence length="410" mass="46649">MTIDVQMESIDVEVSKTEPEKKLSKAAKRNLKRKANREAKKTLKDEKQSKANAGSKLPSSIVFPENASNETLQGEKLLAEIKRRINEKNSQTVRIMPVSKNCSYLLLQDLCPTSVTVRIPSKKNCRYAFVEFKTALEAKTAANEVNGKILDGKPIRATVCSERPSGNDNWKPLEERTLEDFDLSSLFVSNLPRFAERTDLAQIFRTADKINFMNMPDGTCKGFCILKYRNRSEALKAFFSRHGTLYRGIPIFVNFEIKSKAKDRVEKMDKSVPKDVAIKSTPKTTDQKKKEQSQSVKEAEKANRKRKASGDKEEEASTEITLPTKKRRLEGGVEVMEDAKKDEKKTKQKVETEKRKAVGKRGKKFAAKRVDADFTIQNLPERKKGTVKLQPYQLARKKEIKQVKSKPSWK</sequence>
<dbReference type="Gene3D" id="3.30.70.330">
    <property type="match status" value="2"/>
</dbReference>
<evidence type="ECO:0000256" key="1">
    <source>
        <dbReference type="ARBA" id="ARBA00004123"/>
    </source>
</evidence>
<dbReference type="PANTHER" id="PTHR48039:SF3">
    <property type="entry name" value="CCHC-TYPE DOMAIN-CONTAINING PROTEIN"/>
    <property type="match status" value="1"/>
</dbReference>
<dbReference type="SUPFAM" id="SSF54928">
    <property type="entry name" value="RNA-binding domain, RBD"/>
    <property type="match status" value="1"/>
</dbReference>
<dbReference type="InterPro" id="IPR012677">
    <property type="entry name" value="Nucleotide-bd_a/b_plait_sf"/>
</dbReference>
<comment type="subcellular location">
    <subcellularLocation>
        <location evidence="1">Nucleus</location>
    </subcellularLocation>
</comment>
<dbReference type="EMBL" id="UYSG01011249">
    <property type="protein sequence ID" value="VDL61590.1"/>
    <property type="molecule type" value="Genomic_DNA"/>
</dbReference>
<dbReference type="PANTHER" id="PTHR48039">
    <property type="entry name" value="RNA-BINDING MOTIF PROTEIN 14B"/>
    <property type="match status" value="1"/>
</dbReference>
<feature type="region of interest" description="Disordered" evidence="5">
    <location>
        <begin position="264"/>
        <end position="365"/>
    </location>
</feature>
<evidence type="ECO:0000256" key="4">
    <source>
        <dbReference type="PROSITE-ProRule" id="PRU00176"/>
    </source>
</evidence>
<proteinExistence type="predicted"/>